<dbReference type="Gene3D" id="2.60.200.20">
    <property type="match status" value="1"/>
</dbReference>
<reference evidence="4" key="2">
    <citation type="journal article" date="2018" name="BMC Genomics">
        <title>Whole genome sequencing and function prediction of 133 gut anaerobes isolated from chicken caecum in pure cultures.</title>
        <authorList>
            <person name="Medvecky M."/>
            <person name="Cejkova D."/>
            <person name="Polansky O."/>
            <person name="Karasova D."/>
            <person name="Kubasova T."/>
            <person name="Cizek A."/>
            <person name="Rychlik I."/>
        </authorList>
    </citation>
    <scope>NUCLEOTIDE SEQUENCE</scope>
    <source>
        <strain evidence="4">An175</strain>
    </source>
</reference>
<reference evidence="2 6" key="3">
    <citation type="submission" date="2018-08" db="EMBL/GenBank/DDBJ databases">
        <title>Murine metabolic-syndrome-specific gut microbial biobank.</title>
        <authorList>
            <person name="Liu C."/>
        </authorList>
    </citation>
    <scope>NUCLEOTIDE SEQUENCE [LARGE SCALE GENOMIC DNA]</scope>
    <source>
        <strain evidence="2 6">X69</strain>
    </source>
</reference>
<evidence type="ECO:0000259" key="1">
    <source>
        <dbReference type="PROSITE" id="PS50006"/>
    </source>
</evidence>
<dbReference type="Proteomes" id="UP000446348">
    <property type="component" value="Unassembled WGS sequence"/>
</dbReference>
<dbReference type="EMBL" id="NFKP01000041">
    <property type="protein sequence ID" value="OUP66451.1"/>
    <property type="molecule type" value="Genomic_DNA"/>
</dbReference>
<dbReference type="AlphaFoldDB" id="A0A1Y4MFZ9"/>
<dbReference type="Pfam" id="PF00498">
    <property type="entry name" value="FHA"/>
    <property type="match status" value="1"/>
</dbReference>
<dbReference type="EMBL" id="VIQT01000019">
    <property type="protein sequence ID" value="NDO40280.1"/>
    <property type="molecule type" value="Genomic_DNA"/>
</dbReference>
<name>A0A1Y4MFZ9_9FIRM</name>
<dbReference type="PROSITE" id="PS50006">
    <property type="entry name" value="FHA_DOMAIN"/>
    <property type="match status" value="1"/>
</dbReference>
<accession>A0A1Y4MFZ9</accession>
<reference evidence="5" key="1">
    <citation type="submission" date="2017-04" db="EMBL/GenBank/DDBJ databases">
        <title>Function of individual gut microbiota members based on whole genome sequencing of pure cultures obtained from chicken caecum.</title>
        <authorList>
            <person name="Medvecky M."/>
            <person name="Cejkova D."/>
            <person name="Polansky O."/>
            <person name="Karasova D."/>
            <person name="Kubasova T."/>
            <person name="Cizek A."/>
            <person name="Rychlik I."/>
        </authorList>
    </citation>
    <scope>NUCLEOTIDE SEQUENCE [LARGE SCALE GENOMIC DNA]</scope>
    <source>
        <strain evidence="5">An175</strain>
    </source>
</reference>
<gene>
    <name evidence="4" type="ORF">B5F11_19365</name>
    <name evidence="2" type="ORF">D3Z39_09860</name>
    <name evidence="3" type="ORF">FMM72_13765</name>
</gene>
<protein>
    <submittedName>
        <fullName evidence="2">FHA domain-containing protein</fullName>
    </submittedName>
</protein>
<dbReference type="InterPro" id="IPR008984">
    <property type="entry name" value="SMAD_FHA_dom_sf"/>
</dbReference>
<sequence length="171" mass="19364">MKTISRTNMAQCQMGHLFDTRMHGNKCPYCGRVVGRPEKREPLPTIEELEDELLYLPIEPVCGWLACISGPRIGQSFTLHAGKNFIGRADDMDVQILGDMGVARRNHASIAYDPLNRQFVLVPGDSEKLVYMNNQSIYEPVRLLDMSSIRLGDTVLIFRPLCGDHFAWEEP</sequence>
<dbReference type="CDD" id="cd00060">
    <property type="entry name" value="FHA"/>
    <property type="match status" value="1"/>
</dbReference>
<dbReference type="RefSeq" id="WP_087303484.1">
    <property type="nucleotide sequence ID" value="NZ_CAMUSJ010000013.1"/>
</dbReference>
<dbReference type="EMBL" id="QXWZ01000016">
    <property type="protein sequence ID" value="NBI79172.1"/>
    <property type="molecule type" value="Genomic_DNA"/>
</dbReference>
<organism evidence="4 5">
    <name type="scientific">Anaerotruncus colihominis</name>
    <dbReference type="NCBI Taxonomy" id="169435"/>
    <lineage>
        <taxon>Bacteria</taxon>
        <taxon>Bacillati</taxon>
        <taxon>Bacillota</taxon>
        <taxon>Clostridia</taxon>
        <taxon>Eubacteriales</taxon>
        <taxon>Oscillospiraceae</taxon>
        <taxon>Anaerotruncus</taxon>
    </lineage>
</organism>
<comment type="caution">
    <text evidence="4">The sequence shown here is derived from an EMBL/GenBank/DDBJ whole genome shotgun (WGS) entry which is preliminary data.</text>
</comment>
<reference evidence="3 7" key="4">
    <citation type="submission" date="2019-06" db="EMBL/GenBank/DDBJ databases">
        <title>Draft genome sequences of 15 bacterial species constituting the stable defined intestinal microbiota of the GM15 gnotobiotic mouse model.</title>
        <authorList>
            <person name="Elie C."/>
            <person name="Mathieu A."/>
            <person name="Saliou A."/>
            <person name="Darnaud M."/>
            <person name="Leulier F."/>
            <person name="Tamellini A."/>
        </authorList>
    </citation>
    <scope>NUCLEOTIDE SEQUENCE [LARGE SCALE GENOMIC DNA]</scope>
    <source>
        <strain evidence="3 7">JM4-15</strain>
    </source>
</reference>
<evidence type="ECO:0000313" key="2">
    <source>
        <dbReference type="EMBL" id="NBI79172.1"/>
    </source>
</evidence>
<dbReference type="SUPFAM" id="SSF49879">
    <property type="entry name" value="SMAD/FHA domain"/>
    <property type="match status" value="1"/>
</dbReference>
<evidence type="ECO:0000313" key="3">
    <source>
        <dbReference type="EMBL" id="NDO40280.1"/>
    </source>
</evidence>
<feature type="domain" description="FHA" evidence="1">
    <location>
        <begin position="84"/>
        <end position="137"/>
    </location>
</feature>
<dbReference type="InterPro" id="IPR000253">
    <property type="entry name" value="FHA_dom"/>
</dbReference>
<evidence type="ECO:0000313" key="6">
    <source>
        <dbReference type="Proteomes" id="UP000446348"/>
    </source>
</evidence>
<evidence type="ECO:0000313" key="4">
    <source>
        <dbReference type="EMBL" id="OUP66451.1"/>
    </source>
</evidence>
<dbReference type="Proteomes" id="UP000462501">
    <property type="component" value="Unassembled WGS sequence"/>
</dbReference>
<evidence type="ECO:0000313" key="5">
    <source>
        <dbReference type="Proteomes" id="UP000196386"/>
    </source>
</evidence>
<dbReference type="Proteomes" id="UP000196386">
    <property type="component" value="Unassembled WGS sequence"/>
</dbReference>
<proteinExistence type="predicted"/>
<evidence type="ECO:0000313" key="7">
    <source>
        <dbReference type="Proteomes" id="UP000462501"/>
    </source>
</evidence>